<keyword evidence="3 8" id="KW-0813">Transport</keyword>
<dbReference type="NCBIfam" id="TIGR01726">
    <property type="entry name" value="HEQRo_perm_3TM"/>
    <property type="match status" value="1"/>
</dbReference>
<dbReference type="PANTHER" id="PTHR30614:SF21">
    <property type="entry name" value="AMINO ACID ABC TRANSPORTER PERMEASE"/>
    <property type="match status" value="1"/>
</dbReference>
<evidence type="ECO:0000259" key="9">
    <source>
        <dbReference type="PROSITE" id="PS50928"/>
    </source>
</evidence>
<reference evidence="10" key="2">
    <citation type="submission" date="2020-09" db="EMBL/GenBank/DDBJ databases">
        <authorList>
            <person name="Sun Q."/>
            <person name="Zhou Y."/>
        </authorList>
    </citation>
    <scope>NUCLEOTIDE SEQUENCE</scope>
    <source>
        <strain evidence="10">CGMCC 1.15320</strain>
    </source>
</reference>
<dbReference type="InterPro" id="IPR010065">
    <property type="entry name" value="AA_ABC_transptr_permease_3TM"/>
</dbReference>
<keyword evidence="4" id="KW-1003">Cell membrane</keyword>
<keyword evidence="11" id="KW-1185">Reference proteome</keyword>
<evidence type="ECO:0000256" key="3">
    <source>
        <dbReference type="ARBA" id="ARBA00022448"/>
    </source>
</evidence>
<accession>A0A916S1A5</accession>
<dbReference type="AlphaFoldDB" id="A0A916S1A5"/>
<dbReference type="Proteomes" id="UP000636264">
    <property type="component" value="Unassembled WGS sequence"/>
</dbReference>
<dbReference type="InterPro" id="IPR000515">
    <property type="entry name" value="MetI-like"/>
</dbReference>
<sequence>MEQIQYYYFNLPIMRDALPTMLHGLGLTVLMALTTVAMGVGAGLLLAILRSYPSRWIRWPIICFVDVFRSLPQLVIIILIYFALPYAGIEFSPFWSTVLGLSLVLAAFAQESFWAGITATPRGQWEAATATGLSHTATVLFVVLPPAIKTSIPSLTNRIIAVTKGTALGSAVAVQELLAHAQSIQSVVANPSPLTLGALLYMAIFAPMVAFSRWLEWRYRWSR</sequence>
<dbReference type="PROSITE" id="PS50928">
    <property type="entry name" value="ABC_TM1"/>
    <property type="match status" value="1"/>
</dbReference>
<evidence type="ECO:0000256" key="6">
    <source>
        <dbReference type="ARBA" id="ARBA00022989"/>
    </source>
</evidence>
<name>A0A916S1A5_9HYPH</name>
<evidence type="ECO:0000256" key="7">
    <source>
        <dbReference type="ARBA" id="ARBA00023136"/>
    </source>
</evidence>
<feature type="domain" description="ABC transmembrane type-1" evidence="9">
    <location>
        <begin position="25"/>
        <end position="223"/>
    </location>
</feature>
<organism evidence="10 11">
    <name type="scientific">Nitratireductor aestuarii</name>
    <dbReference type="NCBI Taxonomy" id="1735103"/>
    <lineage>
        <taxon>Bacteria</taxon>
        <taxon>Pseudomonadati</taxon>
        <taxon>Pseudomonadota</taxon>
        <taxon>Alphaproteobacteria</taxon>
        <taxon>Hyphomicrobiales</taxon>
        <taxon>Phyllobacteriaceae</taxon>
        <taxon>Nitratireductor</taxon>
    </lineage>
</organism>
<keyword evidence="5 8" id="KW-0812">Transmembrane</keyword>
<evidence type="ECO:0000256" key="2">
    <source>
        <dbReference type="ARBA" id="ARBA00010072"/>
    </source>
</evidence>
<feature type="transmembrane region" description="Helical" evidence="8">
    <location>
        <begin position="94"/>
        <end position="115"/>
    </location>
</feature>
<evidence type="ECO:0000313" key="11">
    <source>
        <dbReference type="Proteomes" id="UP000636264"/>
    </source>
</evidence>
<evidence type="ECO:0000256" key="8">
    <source>
        <dbReference type="RuleBase" id="RU363032"/>
    </source>
</evidence>
<evidence type="ECO:0000313" key="10">
    <source>
        <dbReference type="EMBL" id="GGA79129.1"/>
    </source>
</evidence>
<protein>
    <submittedName>
        <fullName evidence="10">Polar amino acid ABC transporter permease</fullName>
    </submittedName>
</protein>
<evidence type="ECO:0000256" key="5">
    <source>
        <dbReference type="ARBA" id="ARBA00022692"/>
    </source>
</evidence>
<comment type="similarity">
    <text evidence="2">Belongs to the binding-protein-dependent transport system permease family. HisMQ subfamily.</text>
</comment>
<dbReference type="EMBL" id="BMIF01000015">
    <property type="protein sequence ID" value="GGA79129.1"/>
    <property type="molecule type" value="Genomic_DNA"/>
</dbReference>
<dbReference type="InterPro" id="IPR043429">
    <property type="entry name" value="ArtM/GltK/GlnP/TcyL/YhdX-like"/>
</dbReference>
<feature type="transmembrane region" description="Helical" evidence="8">
    <location>
        <begin position="127"/>
        <end position="148"/>
    </location>
</feature>
<comment type="subcellular location">
    <subcellularLocation>
        <location evidence="1">Cell inner membrane</location>
        <topology evidence="1">Multi-pass membrane protein</topology>
    </subcellularLocation>
    <subcellularLocation>
        <location evidence="8">Cell membrane</location>
        <topology evidence="8">Multi-pass membrane protein</topology>
    </subcellularLocation>
</comment>
<dbReference type="SUPFAM" id="SSF161098">
    <property type="entry name" value="MetI-like"/>
    <property type="match status" value="1"/>
</dbReference>
<reference evidence="10" key="1">
    <citation type="journal article" date="2014" name="Int. J. Syst. Evol. Microbiol.">
        <title>Complete genome sequence of Corynebacterium casei LMG S-19264T (=DSM 44701T), isolated from a smear-ripened cheese.</title>
        <authorList>
            <consortium name="US DOE Joint Genome Institute (JGI-PGF)"/>
            <person name="Walter F."/>
            <person name="Albersmeier A."/>
            <person name="Kalinowski J."/>
            <person name="Ruckert C."/>
        </authorList>
    </citation>
    <scope>NUCLEOTIDE SEQUENCE</scope>
    <source>
        <strain evidence="10">CGMCC 1.15320</strain>
    </source>
</reference>
<dbReference type="GO" id="GO:0006865">
    <property type="term" value="P:amino acid transport"/>
    <property type="evidence" value="ECO:0007669"/>
    <property type="project" value="TreeGrafter"/>
</dbReference>
<gene>
    <name evidence="10" type="ORF">GCM10011385_36630</name>
</gene>
<dbReference type="GO" id="GO:0043190">
    <property type="term" value="C:ATP-binding cassette (ABC) transporter complex"/>
    <property type="evidence" value="ECO:0007669"/>
    <property type="project" value="InterPro"/>
</dbReference>
<dbReference type="RefSeq" id="WP_188722563.1">
    <property type="nucleotide sequence ID" value="NZ_BMIF01000015.1"/>
</dbReference>
<comment type="caution">
    <text evidence="10">The sequence shown here is derived from an EMBL/GenBank/DDBJ whole genome shotgun (WGS) entry which is preliminary data.</text>
</comment>
<feature type="transmembrane region" description="Helical" evidence="8">
    <location>
        <begin position="61"/>
        <end position="82"/>
    </location>
</feature>
<evidence type="ECO:0000256" key="4">
    <source>
        <dbReference type="ARBA" id="ARBA00022475"/>
    </source>
</evidence>
<keyword evidence="7 8" id="KW-0472">Membrane</keyword>
<dbReference type="InterPro" id="IPR035906">
    <property type="entry name" value="MetI-like_sf"/>
</dbReference>
<dbReference type="CDD" id="cd06261">
    <property type="entry name" value="TM_PBP2"/>
    <property type="match status" value="1"/>
</dbReference>
<dbReference type="PANTHER" id="PTHR30614">
    <property type="entry name" value="MEMBRANE COMPONENT OF AMINO ACID ABC TRANSPORTER"/>
    <property type="match status" value="1"/>
</dbReference>
<dbReference type="GO" id="GO:0022857">
    <property type="term" value="F:transmembrane transporter activity"/>
    <property type="evidence" value="ECO:0007669"/>
    <property type="project" value="InterPro"/>
</dbReference>
<keyword evidence="6 8" id="KW-1133">Transmembrane helix</keyword>
<dbReference type="Gene3D" id="1.10.3720.10">
    <property type="entry name" value="MetI-like"/>
    <property type="match status" value="1"/>
</dbReference>
<feature type="transmembrane region" description="Helical" evidence="8">
    <location>
        <begin position="20"/>
        <end position="49"/>
    </location>
</feature>
<dbReference type="Pfam" id="PF00528">
    <property type="entry name" value="BPD_transp_1"/>
    <property type="match status" value="1"/>
</dbReference>
<evidence type="ECO:0000256" key="1">
    <source>
        <dbReference type="ARBA" id="ARBA00004429"/>
    </source>
</evidence>
<proteinExistence type="inferred from homology"/>
<feature type="transmembrane region" description="Helical" evidence="8">
    <location>
        <begin position="194"/>
        <end position="215"/>
    </location>
</feature>